<evidence type="ECO:0000256" key="2">
    <source>
        <dbReference type="ARBA" id="ARBA00022475"/>
    </source>
</evidence>
<accession>L0S3L4</accession>
<dbReference type="EMBL" id="HF563609">
    <property type="protein sequence ID" value="CCP27044.1"/>
    <property type="molecule type" value="Genomic_DNA"/>
</dbReference>
<keyword evidence="8" id="KW-1185">Reference proteome</keyword>
<feature type="transmembrane region" description="Helical" evidence="6">
    <location>
        <begin position="266"/>
        <end position="289"/>
    </location>
</feature>
<gene>
    <name evidence="7" type="ordered locus">TEPIRE1_2211</name>
</gene>
<dbReference type="PANTHER" id="PTHR32196:SF72">
    <property type="entry name" value="RIBOSE IMPORT PERMEASE PROTEIN RBSC"/>
    <property type="match status" value="1"/>
</dbReference>
<proteinExistence type="predicted"/>
<keyword evidence="4 6" id="KW-1133">Transmembrane helix</keyword>
<dbReference type="HOGENOM" id="CLU_028880_2_2_9"/>
<dbReference type="eggNOG" id="COG1172">
    <property type="taxonomic scope" value="Bacteria"/>
</dbReference>
<feature type="transmembrane region" description="Helical" evidence="6">
    <location>
        <begin position="177"/>
        <end position="197"/>
    </location>
</feature>
<keyword evidence="5 6" id="KW-0472">Membrane</keyword>
<feature type="transmembrane region" description="Helical" evidence="6">
    <location>
        <begin position="228"/>
        <end position="246"/>
    </location>
</feature>
<dbReference type="STRING" id="1209989.TepRe1_2054"/>
<evidence type="ECO:0000313" key="7">
    <source>
        <dbReference type="EMBL" id="CCP27044.1"/>
    </source>
</evidence>
<feature type="transmembrane region" description="Helical" evidence="6">
    <location>
        <begin position="301"/>
        <end position="324"/>
    </location>
</feature>
<dbReference type="KEGG" id="tep:TepRe1_2054"/>
<protein>
    <submittedName>
        <fullName evidence="7">ABC-type transporter, integral membrane subunit</fullName>
    </submittedName>
</protein>
<feature type="transmembrane region" description="Helical" evidence="6">
    <location>
        <begin position="138"/>
        <end position="157"/>
    </location>
</feature>
<reference evidence="8" key="1">
    <citation type="journal article" date="2013" name="Genome Announc.">
        <title>First genome sequence of a syntrophic acetate-oxidizing bacterium, Tepidanaerobacter acetatoxydans strain Re1.</title>
        <authorList>
            <person name="Manzoor S."/>
            <person name="Bongcam-Rudloff E."/>
            <person name="Schnurer A."/>
            <person name="Muller B."/>
        </authorList>
    </citation>
    <scope>NUCLEOTIDE SEQUENCE [LARGE SCALE GENOMIC DNA]</scope>
    <source>
        <strain evidence="8">Re1</strain>
    </source>
</reference>
<dbReference type="Proteomes" id="UP000010802">
    <property type="component" value="Chromosome"/>
</dbReference>
<evidence type="ECO:0000256" key="1">
    <source>
        <dbReference type="ARBA" id="ARBA00004651"/>
    </source>
</evidence>
<name>F4LR27_TEPAE</name>
<dbReference type="PATRIC" id="fig|1209989.3.peg.2547"/>
<evidence type="ECO:0000256" key="6">
    <source>
        <dbReference type="SAM" id="Phobius"/>
    </source>
</evidence>
<dbReference type="PANTHER" id="PTHR32196">
    <property type="entry name" value="ABC TRANSPORTER PERMEASE PROTEIN YPHD-RELATED-RELATED"/>
    <property type="match status" value="1"/>
</dbReference>
<dbReference type="OrthoDB" id="9815820at2"/>
<feature type="transmembrane region" description="Helical" evidence="6">
    <location>
        <begin position="65"/>
        <end position="84"/>
    </location>
</feature>
<keyword evidence="3 6" id="KW-0812">Transmembrane</keyword>
<dbReference type="RefSeq" id="WP_013779101.1">
    <property type="nucleotide sequence ID" value="NC_015519.1"/>
</dbReference>
<evidence type="ECO:0000256" key="4">
    <source>
        <dbReference type="ARBA" id="ARBA00022989"/>
    </source>
</evidence>
<dbReference type="Pfam" id="PF02653">
    <property type="entry name" value="BPD_transp_2"/>
    <property type="match status" value="1"/>
</dbReference>
<dbReference type="InterPro" id="IPR001851">
    <property type="entry name" value="ABC_transp_permease"/>
</dbReference>
<sequence length="332" mass="34985">MSSVVKEKANMNKQNKDANKTKLFSKGMRTEIYLIILLTLLFLFFSVTSDVFLTVNNLKTLARQASIYGIIAIGMLVVIISAGIDLSVGSVTGLSGIVAALCMANGISIFASLIIALVSGLVIGLINGILIHNGKVPPFIATMGTMTVVRALIMLLTNASMISGQPEAFRKITQTEFLNIPFLFLVWVVVIIIAMFITTKTVFGRNVYAVGSNKEAARLSGINIKKTIYGVYIFSAFACSIAGILLTSRLGNGVPTAGDGYELDAIASAVVGGASLDGGTGSVIGTVLGSMIMATLRQGGVLLGVNSFVLEIIIGSLIVVAVLVDKVRHQYI</sequence>
<comment type="subcellular location">
    <subcellularLocation>
        <location evidence="1">Cell membrane</location>
        <topology evidence="1">Multi-pass membrane protein</topology>
    </subcellularLocation>
</comment>
<organism evidence="7 8">
    <name type="scientific">Tepidanaerobacter acetatoxydans (strain DSM 21804 / JCM 16047 / Re1)</name>
    <dbReference type="NCBI Taxonomy" id="1209989"/>
    <lineage>
        <taxon>Bacteria</taxon>
        <taxon>Bacillati</taxon>
        <taxon>Bacillota</taxon>
        <taxon>Clostridia</taxon>
        <taxon>Thermosediminibacterales</taxon>
        <taxon>Tepidanaerobacteraceae</taxon>
        <taxon>Tepidanaerobacter</taxon>
    </lineage>
</organism>
<feature type="transmembrane region" description="Helical" evidence="6">
    <location>
        <begin position="32"/>
        <end position="53"/>
    </location>
</feature>
<dbReference type="GO" id="GO:0022857">
    <property type="term" value="F:transmembrane transporter activity"/>
    <property type="evidence" value="ECO:0007669"/>
    <property type="project" value="InterPro"/>
</dbReference>
<evidence type="ECO:0000313" key="8">
    <source>
        <dbReference type="Proteomes" id="UP000010802"/>
    </source>
</evidence>
<dbReference type="CDD" id="cd06579">
    <property type="entry name" value="TM_PBP1_transp_AraH_like"/>
    <property type="match status" value="1"/>
</dbReference>
<evidence type="ECO:0000256" key="5">
    <source>
        <dbReference type="ARBA" id="ARBA00023136"/>
    </source>
</evidence>
<feature type="transmembrane region" description="Helical" evidence="6">
    <location>
        <begin position="96"/>
        <end position="126"/>
    </location>
</feature>
<dbReference type="AlphaFoldDB" id="F4LR27"/>
<keyword evidence="2" id="KW-1003">Cell membrane</keyword>
<accession>F4LR27</accession>
<dbReference type="KEGG" id="tae:TepiRe1_2211"/>
<evidence type="ECO:0000256" key="3">
    <source>
        <dbReference type="ARBA" id="ARBA00022692"/>
    </source>
</evidence>
<dbReference type="GO" id="GO:0005886">
    <property type="term" value="C:plasma membrane"/>
    <property type="evidence" value="ECO:0007669"/>
    <property type="project" value="UniProtKB-SubCell"/>
</dbReference>